<organism evidence="2">
    <name type="scientific">Anopheles darlingi</name>
    <name type="common">Mosquito</name>
    <dbReference type="NCBI Taxonomy" id="43151"/>
    <lineage>
        <taxon>Eukaryota</taxon>
        <taxon>Metazoa</taxon>
        <taxon>Ecdysozoa</taxon>
        <taxon>Arthropoda</taxon>
        <taxon>Hexapoda</taxon>
        <taxon>Insecta</taxon>
        <taxon>Pterygota</taxon>
        <taxon>Neoptera</taxon>
        <taxon>Endopterygota</taxon>
        <taxon>Diptera</taxon>
        <taxon>Nematocera</taxon>
        <taxon>Culicoidea</taxon>
        <taxon>Culicidae</taxon>
        <taxon>Anophelinae</taxon>
        <taxon>Anopheles</taxon>
    </lineage>
</organism>
<feature type="transmembrane region" description="Helical" evidence="1">
    <location>
        <begin position="12"/>
        <end position="33"/>
    </location>
</feature>
<evidence type="ECO:0000256" key="1">
    <source>
        <dbReference type="SAM" id="Phobius"/>
    </source>
</evidence>
<sequence>MEVVRNLIWKRFSCLSLSLSLSLALPIVVIIALDLARTIYRKFNLIHHIVIPLPAFWRFLSMADGHGRWSIKRKGPYTQNPRPGQKSFGARARTPYSRIVTALLGGDRWSAGRCATWFVWGFPTHTRPSNPIPRLDLAGLV</sequence>
<keyword evidence="1" id="KW-0812">Transmembrane</keyword>
<keyword evidence="1" id="KW-0472">Membrane</keyword>
<dbReference type="AlphaFoldDB" id="A0A2M4D7L8"/>
<proteinExistence type="predicted"/>
<reference evidence="2" key="1">
    <citation type="submission" date="2018-01" db="EMBL/GenBank/DDBJ databases">
        <title>An insight into the sialome of Amazonian anophelines.</title>
        <authorList>
            <person name="Ribeiro J.M."/>
            <person name="Scarpassa V."/>
            <person name="Calvo E."/>
        </authorList>
    </citation>
    <scope>NUCLEOTIDE SEQUENCE</scope>
</reference>
<evidence type="ECO:0000313" key="2">
    <source>
        <dbReference type="EMBL" id="MBW73527.1"/>
    </source>
</evidence>
<name>A0A2M4D7L8_ANODA</name>
<protein>
    <submittedName>
        <fullName evidence="2">Putative secreted protein</fullName>
    </submittedName>
</protein>
<keyword evidence="1" id="KW-1133">Transmembrane helix</keyword>
<accession>A0A2M4D7L8</accession>
<dbReference type="EMBL" id="GGFL01009349">
    <property type="protein sequence ID" value="MBW73527.1"/>
    <property type="molecule type" value="Transcribed_RNA"/>
</dbReference>